<dbReference type="Proteomes" id="UP001610446">
    <property type="component" value="Unassembled WGS sequence"/>
</dbReference>
<dbReference type="Pfam" id="PF24321">
    <property type="entry name" value="DUF7493"/>
    <property type="match status" value="1"/>
</dbReference>
<dbReference type="PANTHER" id="PTHR12358:SF31">
    <property type="entry name" value="ACYLGLYCEROL KINASE, MITOCHONDRIAL"/>
    <property type="match status" value="1"/>
</dbReference>
<dbReference type="InterPro" id="IPR017438">
    <property type="entry name" value="ATP-NAD_kinase_N"/>
</dbReference>
<sequence>MYPLTISFRDQLGSIPLRNILWAERVGDKITIDFALSATKHQLRASSITVVPNSSDPHHIDIWIESMMDRAYGLAKRQKRATVLINPHSGQGDALKVWKQVEPLFRAARLSLNVTVTKCAGEALLIARSANIEGFDTFIACSGDGLPYEIFNGLGERPDARTSLRKIAVSQIPCATGNAMACNLYGSNYPTIAALGIIKGVDTAIDLASVTQGDNRKLSFLSQSYGMLAEVDIDTENLRWMGALRFQLGVLKMILKKKAYPCDIDLKVELDDKAAIRAAFQNFSVSDTPNGEHLAGGSTVAVKTLPDGDYNHLQGLPPLKYGTPDDNLPEDGWTKINYDNLGSLYCGKMTYAAAHTNFFPASLPNDGFLDLITVNCDLPLQSLLELWSKVGDKSTLYDDPNVKYYKVAAFRITPRDQKGGFISIDGEAFPFGPIQVEVHPGLGKVYTLQGKYEAPGL</sequence>
<dbReference type="EMBL" id="JBFXLU010000135">
    <property type="protein sequence ID" value="KAL2839264.1"/>
    <property type="molecule type" value="Genomic_DNA"/>
</dbReference>
<reference evidence="2 3" key="1">
    <citation type="submission" date="2024-07" db="EMBL/GenBank/DDBJ databases">
        <title>Section-level genome sequencing and comparative genomics of Aspergillus sections Usti and Cavernicolus.</title>
        <authorList>
            <consortium name="Lawrence Berkeley National Laboratory"/>
            <person name="Nybo J.L."/>
            <person name="Vesth T.C."/>
            <person name="Theobald S."/>
            <person name="Frisvad J.C."/>
            <person name="Larsen T.O."/>
            <person name="Kjaerboelling I."/>
            <person name="Rothschild-Mancinelli K."/>
            <person name="Lyhne E.K."/>
            <person name="Kogle M.E."/>
            <person name="Barry K."/>
            <person name="Clum A."/>
            <person name="Na H."/>
            <person name="Ledsgaard L."/>
            <person name="Lin J."/>
            <person name="Lipzen A."/>
            <person name="Kuo A."/>
            <person name="Riley R."/>
            <person name="Mondo S."/>
            <person name="Labutti K."/>
            <person name="Haridas S."/>
            <person name="Pangalinan J."/>
            <person name="Salamov A.A."/>
            <person name="Simmons B.A."/>
            <person name="Magnuson J.K."/>
            <person name="Chen J."/>
            <person name="Drula E."/>
            <person name="Henrissat B."/>
            <person name="Wiebenga A."/>
            <person name="Lubbers R.J."/>
            <person name="Gomes A.C."/>
            <person name="Makela M.R."/>
            <person name="Stajich J."/>
            <person name="Grigoriev I.V."/>
            <person name="Mortensen U.H."/>
            <person name="De Vries R.P."/>
            <person name="Baker S.E."/>
            <person name="Andersen M.R."/>
        </authorList>
    </citation>
    <scope>NUCLEOTIDE SEQUENCE [LARGE SCALE GENOMIC DNA]</scope>
    <source>
        <strain evidence="2 3">CBS 123904</strain>
    </source>
</reference>
<dbReference type="InterPro" id="IPR016064">
    <property type="entry name" value="NAD/diacylglycerol_kinase_sf"/>
</dbReference>
<proteinExistence type="predicted"/>
<protein>
    <submittedName>
        <fullName evidence="2">ATP-NAD kinase-like domain-containing protein</fullName>
    </submittedName>
</protein>
<dbReference type="SMART" id="SM00046">
    <property type="entry name" value="DAGKc"/>
    <property type="match status" value="1"/>
</dbReference>
<gene>
    <name evidence="2" type="ORF">BJY01DRAFT_237162</name>
</gene>
<organism evidence="2 3">
    <name type="scientific">Aspergillus pseudoustus</name>
    <dbReference type="NCBI Taxonomy" id="1810923"/>
    <lineage>
        <taxon>Eukaryota</taxon>
        <taxon>Fungi</taxon>
        <taxon>Dikarya</taxon>
        <taxon>Ascomycota</taxon>
        <taxon>Pezizomycotina</taxon>
        <taxon>Eurotiomycetes</taxon>
        <taxon>Eurotiomycetidae</taxon>
        <taxon>Eurotiales</taxon>
        <taxon>Aspergillaceae</taxon>
        <taxon>Aspergillus</taxon>
        <taxon>Aspergillus subgen. Nidulantes</taxon>
    </lineage>
</organism>
<dbReference type="InterPro" id="IPR050187">
    <property type="entry name" value="Lipid_Phosphate_FormReg"/>
</dbReference>
<dbReference type="PANTHER" id="PTHR12358">
    <property type="entry name" value="SPHINGOSINE KINASE"/>
    <property type="match status" value="1"/>
</dbReference>
<feature type="domain" description="DAGKc" evidence="1">
    <location>
        <begin position="76"/>
        <end position="214"/>
    </location>
</feature>
<accession>A0ABR4JI64</accession>
<comment type="caution">
    <text evidence="2">The sequence shown here is derived from an EMBL/GenBank/DDBJ whole genome shotgun (WGS) entry which is preliminary data.</text>
</comment>
<name>A0ABR4JI64_9EURO</name>
<dbReference type="PROSITE" id="PS50146">
    <property type="entry name" value="DAGK"/>
    <property type="match status" value="1"/>
</dbReference>
<evidence type="ECO:0000313" key="3">
    <source>
        <dbReference type="Proteomes" id="UP001610446"/>
    </source>
</evidence>
<dbReference type="InterPro" id="IPR001206">
    <property type="entry name" value="Diacylglycerol_kinase_cat_dom"/>
</dbReference>
<dbReference type="Gene3D" id="3.40.50.10330">
    <property type="entry name" value="Probable inorganic polyphosphate/atp-NAD kinase, domain 1"/>
    <property type="match status" value="1"/>
</dbReference>
<dbReference type="InterPro" id="IPR055916">
    <property type="entry name" value="DUF7493"/>
</dbReference>
<dbReference type="Pfam" id="PF00781">
    <property type="entry name" value="DAGK_cat"/>
    <property type="match status" value="1"/>
</dbReference>
<evidence type="ECO:0000313" key="2">
    <source>
        <dbReference type="EMBL" id="KAL2839264.1"/>
    </source>
</evidence>
<evidence type="ECO:0000259" key="1">
    <source>
        <dbReference type="PROSITE" id="PS50146"/>
    </source>
</evidence>
<dbReference type="Gene3D" id="2.60.200.40">
    <property type="match status" value="1"/>
</dbReference>
<keyword evidence="3" id="KW-1185">Reference proteome</keyword>
<dbReference type="SUPFAM" id="SSF111331">
    <property type="entry name" value="NAD kinase/diacylglycerol kinase-like"/>
    <property type="match status" value="1"/>
</dbReference>